<organism evidence="1 2">
    <name type="scientific">Pelagibacterium lentulum</name>
    <dbReference type="NCBI Taxonomy" id="2029865"/>
    <lineage>
        <taxon>Bacteria</taxon>
        <taxon>Pseudomonadati</taxon>
        <taxon>Pseudomonadota</taxon>
        <taxon>Alphaproteobacteria</taxon>
        <taxon>Hyphomicrobiales</taxon>
        <taxon>Devosiaceae</taxon>
        <taxon>Pelagibacterium</taxon>
    </lineage>
</organism>
<dbReference type="AlphaFoldDB" id="A0A916W471"/>
<dbReference type="EMBL" id="BMKB01000012">
    <property type="protein sequence ID" value="GGA64306.1"/>
    <property type="molecule type" value="Genomic_DNA"/>
</dbReference>
<reference evidence="1 2" key="1">
    <citation type="journal article" date="2014" name="Int. J. Syst. Evol. Microbiol.">
        <title>Complete genome sequence of Corynebacterium casei LMG S-19264T (=DSM 44701T), isolated from a smear-ripened cheese.</title>
        <authorList>
            <consortium name="US DOE Joint Genome Institute (JGI-PGF)"/>
            <person name="Walter F."/>
            <person name="Albersmeier A."/>
            <person name="Kalinowski J."/>
            <person name="Ruckert C."/>
        </authorList>
    </citation>
    <scope>NUCLEOTIDE SEQUENCE [LARGE SCALE GENOMIC DNA]</scope>
    <source>
        <strain evidence="1 2">CGMCC 1.15896</strain>
    </source>
</reference>
<accession>A0A916W471</accession>
<name>A0A916W471_9HYPH</name>
<dbReference type="Proteomes" id="UP000596977">
    <property type="component" value="Unassembled WGS sequence"/>
</dbReference>
<sequence length="117" mass="12648">MLGDYALKPHLASGLQEGGTIGVHFFGQPDRAFAHRYKIFEQSPAFVEGHPREVVAIEIEKIEGIEDHFGAGDFPAAATAQGLLQGVKIRAPLAIENHGFTVENEGRGVDRLDGARN</sequence>
<comment type="caution">
    <text evidence="1">The sequence shown here is derived from an EMBL/GenBank/DDBJ whole genome shotgun (WGS) entry which is preliminary data.</text>
</comment>
<gene>
    <name evidence="1" type="ORF">GCM10011499_38420</name>
</gene>
<evidence type="ECO:0000313" key="1">
    <source>
        <dbReference type="EMBL" id="GGA64306.1"/>
    </source>
</evidence>
<keyword evidence="2" id="KW-1185">Reference proteome</keyword>
<evidence type="ECO:0000313" key="2">
    <source>
        <dbReference type="Proteomes" id="UP000596977"/>
    </source>
</evidence>
<protein>
    <submittedName>
        <fullName evidence="1">Uncharacterized protein</fullName>
    </submittedName>
</protein>
<proteinExistence type="predicted"/>